<evidence type="ECO:0000313" key="1">
    <source>
        <dbReference type="EMBL" id="GIY74770.1"/>
    </source>
</evidence>
<dbReference type="EMBL" id="BPLQ01013786">
    <property type="protein sequence ID" value="GIY74770.1"/>
    <property type="molecule type" value="Genomic_DNA"/>
</dbReference>
<evidence type="ECO:0000313" key="2">
    <source>
        <dbReference type="Proteomes" id="UP001054837"/>
    </source>
</evidence>
<comment type="caution">
    <text evidence="1">The sequence shown here is derived from an EMBL/GenBank/DDBJ whole genome shotgun (WGS) entry which is preliminary data.</text>
</comment>
<dbReference type="AlphaFoldDB" id="A0AAV4VWE5"/>
<organism evidence="1 2">
    <name type="scientific">Caerostris darwini</name>
    <dbReference type="NCBI Taxonomy" id="1538125"/>
    <lineage>
        <taxon>Eukaryota</taxon>
        <taxon>Metazoa</taxon>
        <taxon>Ecdysozoa</taxon>
        <taxon>Arthropoda</taxon>
        <taxon>Chelicerata</taxon>
        <taxon>Arachnida</taxon>
        <taxon>Araneae</taxon>
        <taxon>Araneomorphae</taxon>
        <taxon>Entelegynae</taxon>
        <taxon>Araneoidea</taxon>
        <taxon>Araneidae</taxon>
        <taxon>Caerostris</taxon>
    </lineage>
</organism>
<sequence>MAHRNVLPSWAHWNGQGLPWRREWSRRLWSINFFVLSSPSHFAAAGRTRLAASSGVNPSLTQQIGITIWAESSPWENETSRDLGPHTRGPYTRMATLMVATTGMERGPLLHLLLLALLLPFLTPSPATGILSSSLTFAFAEGVDISLACPGQCFSVVVRINCPCFSSKWLQAVSFLFI</sequence>
<dbReference type="Proteomes" id="UP001054837">
    <property type="component" value="Unassembled WGS sequence"/>
</dbReference>
<keyword evidence="2" id="KW-1185">Reference proteome</keyword>
<reference evidence="1 2" key="1">
    <citation type="submission" date="2021-06" db="EMBL/GenBank/DDBJ databases">
        <title>Caerostris darwini draft genome.</title>
        <authorList>
            <person name="Kono N."/>
            <person name="Arakawa K."/>
        </authorList>
    </citation>
    <scope>NUCLEOTIDE SEQUENCE [LARGE SCALE GENOMIC DNA]</scope>
</reference>
<proteinExistence type="predicted"/>
<accession>A0AAV4VWE5</accession>
<gene>
    <name evidence="1" type="ORF">CDAR_184691</name>
</gene>
<name>A0AAV4VWE5_9ARAC</name>
<protein>
    <submittedName>
        <fullName evidence="1">Uncharacterized protein</fullName>
    </submittedName>
</protein>